<evidence type="ECO:0000256" key="1">
    <source>
        <dbReference type="SAM" id="Phobius"/>
    </source>
</evidence>
<name>G2WY63_VERDV</name>
<keyword evidence="1" id="KW-0472">Membrane</keyword>
<dbReference type="AlphaFoldDB" id="G2WY63"/>
<dbReference type="PANTHER" id="PTHR37019:SF2">
    <property type="entry name" value="EXPERA DOMAIN-CONTAINING PROTEIN"/>
    <property type="match status" value="1"/>
</dbReference>
<keyword evidence="1" id="KW-0812">Transmembrane</keyword>
<dbReference type="GeneID" id="20704008"/>
<dbReference type="RefSeq" id="XP_009651493.1">
    <property type="nucleotide sequence ID" value="XM_009653198.1"/>
</dbReference>
<keyword evidence="4" id="KW-1185">Reference proteome</keyword>
<feature type="transmembrane region" description="Helical" evidence="1">
    <location>
        <begin position="12"/>
        <end position="30"/>
    </location>
</feature>
<dbReference type="InterPro" id="IPR056121">
    <property type="entry name" value="DUF7704"/>
</dbReference>
<sequence>MASALPGFPRTVFTILEPLSLVAGFLGVVVNPDKFVADQIIRQTPLLHSDNGRMVTLQLGNLYLLLAMIGVAVLSSTSEIRVVRNYLVALWVADLGHLWACYHGLGYGKFVDVAQWNAMTWGNVGATVSMTTFHLLHRCLLTDDAGLLVPDSNGVPAWALWPRWSASEGGSEATLDELVFLEASEARIKSAGLCLLATTPRQVETHRTTGHCEAEWAMTKLECEEGAGPATAKKTI</sequence>
<dbReference type="OrthoDB" id="2937326at2759"/>
<reference evidence="3 4" key="1">
    <citation type="submission" date="2008-03" db="EMBL/GenBank/DDBJ databases">
        <title>The Genome Sequence of Verticillium dahliae VdLs.17.</title>
        <authorList>
            <consortium name="The Broad Institute Genome Sequencing Platform"/>
            <person name="Ma L.-J.J."/>
            <person name="Klosterman S.J."/>
            <person name="Subbarao K."/>
            <person name="Dobinson K."/>
            <person name="Veronese P."/>
            <person name="Kang S."/>
            <person name="Gold S.E."/>
            <person name="Young S."/>
            <person name="Jaffe D."/>
            <person name="Gnerre S."/>
            <person name="Berlin A."/>
            <person name="Heiman D."/>
            <person name="Hepburn T."/>
            <person name="Sykes S."/>
            <person name="Alvarado L."/>
            <person name="Kodira C.D."/>
            <person name="Lander E."/>
            <person name="Galagan J."/>
            <person name="Nusbaum C."/>
            <person name="Birren B."/>
        </authorList>
    </citation>
    <scope>NUCLEOTIDE SEQUENCE [LARGE SCALE GENOMIC DNA]</scope>
    <source>
        <strain evidence="4">VdLs.17 / ATCC MYA-4575 / FGSC 10137</strain>
    </source>
</reference>
<dbReference type="EMBL" id="DS572698">
    <property type="protein sequence ID" value="EGY21021.1"/>
    <property type="molecule type" value="Genomic_DNA"/>
</dbReference>
<dbReference type="STRING" id="498257.G2WY63"/>
<keyword evidence="1" id="KW-1133">Transmembrane helix</keyword>
<dbReference type="Proteomes" id="UP000001611">
    <property type="component" value="Chromosome 3"/>
</dbReference>
<dbReference type="Pfam" id="PF24803">
    <property type="entry name" value="DUF7704"/>
    <property type="match status" value="1"/>
</dbReference>
<evidence type="ECO:0000259" key="2">
    <source>
        <dbReference type="Pfam" id="PF24803"/>
    </source>
</evidence>
<dbReference type="eggNOG" id="ENOG502S8N7">
    <property type="taxonomic scope" value="Eukaryota"/>
</dbReference>
<dbReference type="KEGG" id="vda:VDAG_02545"/>
<gene>
    <name evidence="3" type="ORF">VDAG_02545</name>
</gene>
<feature type="transmembrane region" description="Helical" evidence="1">
    <location>
        <begin position="55"/>
        <end position="74"/>
    </location>
</feature>
<feature type="domain" description="DUF7704" evidence="2">
    <location>
        <begin position="2"/>
        <end position="133"/>
    </location>
</feature>
<dbReference type="HOGENOM" id="CLU_1176201_0_0_1"/>
<protein>
    <recommendedName>
        <fullName evidence="2">DUF7704 domain-containing protein</fullName>
    </recommendedName>
</protein>
<accession>G2WY63</accession>
<evidence type="ECO:0000313" key="4">
    <source>
        <dbReference type="Proteomes" id="UP000001611"/>
    </source>
</evidence>
<organism evidence="3 4">
    <name type="scientific">Verticillium dahliae (strain VdLs.17 / ATCC MYA-4575 / FGSC 10137)</name>
    <name type="common">Verticillium wilt</name>
    <dbReference type="NCBI Taxonomy" id="498257"/>
    <lineage>
        <taxon>Eukaryota</taxon>
        <taxon>Fungi</taxon>
        <taxon>Dikarya</taxon>
        <taxon>Ascomycota</taxon>
        <taxon>Pezizomycotina</taxon>
        <taxon>Sordariomycetes</taxon>
        <taxon>Hypocreomycetidae</taxon>
        <taxon>Glomerellales</taxon>
        <taxon>Plectosphaerellaceae</taxon>
        <taxon>Verticillium</taxon>
    </lineage>
</organism>
<evidence type="ECO:0000313" key="3">
    <source>
        <dbReference type="EMBL" id="EGY21021.1"/>
    </source>
</evidence>
<dbReference type="InParanoid" id="G2WY63"/>
<proteinExistence type="predicted"/>
<dbReference type="PANTHER" id="PTHR37019">
    <property type="entry name" value="CHROMOSOME 1, WHOLE GENOME SHOTGUN SEQUENCE"/>
    <property type="match status" value="1"/>
</dbReference>